<organism evidence="2 3">
    <name type="scientific">Phytophthora megakarya</name>
    <dbReference type="NCBI Taxonomy" id="4795"/>
    <lineage>
        <taxon>Eukaryota</taxon>
        <taxon>Sar</taxon>
        <taxon>Stramenopiles</taxon>
        <taxon>Oomycota</taxon>
        <taxon>Peronosporomycetes</taxon>
        <taxon>Peronosporales</taxon>
        <taxon>Peronosporaceae</taxon>
        <taxon>Phytophthora</taxon>
    </lineage>
</organism>
<evidence type="ECO:0008006" key="4">
    <source>
        <dbReference type="Google" id="ProtNLM"/>
    </source>
</evidence>
<comment type="caution">
    <text evidence="2">The sequence shown here is derived from an EMBL/GenBank/DDBJ whole genome shotgun (WGS) entry which is preliminary data.</text>
</comment>
<name>A0A225V784_9STRA</name>
<feature type="region of interest" description="Disordered" evidence="1">
    <location>
        <begin position="577"/>
        <end position="637"/>
    </location>
</feature>
<proteinExistence type="predicted"/>
<gene>
    <name evidence="2" type="ORF">PHMEG_00027512</name>
</gene>
<feature type="compositionally biased region" description="Basic and acidic residues" evidence="1">
    <location>
        <begin position="345"/>
        <end position="365"/>
    </location>
</feature>
<accession>A0A225V784</accession>
<feature type="compositionally biased region" description="Polar residues" evidence="1">
    <location>
        <begin position="246"/>
        <end position="265"/>
    </location>
</feature>
<feature type="compositionally biased region" description="Basic and acidic residues" evidence="1">
    <location>
        <begin position="309"/>
        <end position="320"/>
    </location>
</feature>
<feature type="region of interest" description="Disordered" evidence="1">
    <location>
        <begin position="227"/>
        <end position="266"/>
    </location>
</feature>
<reference evidence="3" key="1">
    <citation type="submission" date="2017-03" db="EMBL/GenBank/DDBJ databases">
        <title>Phytopthora megakarya and P. palmivora, two closely related causual agents of cacao black pod achieved similar genome size and gene model numbers by different mechanisms.</title>
        <authorList>
            <person name="Ali S."/>
            <person name="Shao J."/>
            <person name="Larry D.J."/>
            <person name="Kronmiller B."/>
            <person name="Shen D."/>
            <person name="Strem M.D."/>
            <person name="Melnick R.L."/>
            <person name="Guiltinan M.J."/>
            <person name="Tyler B.M."/>
            <person name="Meinhardt L.W."/>
            <person name="Bailey B.A."/>
        </authorList>
    </citation>
    <scope>NUCLEOTIDE SEQUENCE [LARGE SCALE GENOMIC DNA]</scope>
    <source>
        <strain evidence="3">zdho120</strain>
    </source>
</reference>
<feature type="compositionally biased region" description="Pro residues" evidence="1">
    <location>
        <begin position="691"/>
        <end position="701"/>
    </location>
</feature>
<dbReference type="Proteomes" id="UP000198211">
    <property type="component" value="Unassembled WGS sequence"/>
</dbReference>
<feature type="region of interest" description="Disordered" evidence="1">
    <location>
        <begin position="305"/>
        <end position="401"/>
    </location>
</feature>
<feature type="compositionally biased region" description="Polar residues" evidence="1">
    <location>
        <begin position="69"/>
        <end position="88"/>
    </location>
</feature>
<evidence type="ECO:0000256" key="1">
    <source>
        <dbReference type="SAM" id="MobiDB-lite"/>
    </source>
</evidence>
<dbReference type="OrthoDB" id="126782at2759"/>
<protein>
    <recommendedName>
        <fullName evidence="4">Retrotransposon gag domain-containing protein</fullName>
    </recommendedName>
</protein>
<dbReference type="EMBL" id="NBNE01007059">
    <property type="protein sequence ID" value="OWZ01162.1"/>
    <property type="molecule type" value="Genomic_DNA"/>
</dbReference>
<evidence type="ECO:0000313" key="3">
    <source>
        <dbReference type="Proteomes" id="UP000198211"/>
    </source>
</evidence>
<sequence>MALCRSRGGPPFGVTAGQGHLGSIPPDEGQARAMILQVSQSPATTPEKRRHSRRSRRSSRRSPSRSTKSELTSRSGTSRYSATSGASQVALNAMRSTQEMLDRMESKQDTTQAQLNQRVDQAFQPIQMLAARPGVFEGATIPNVGAPTAPVHVSTGNADAVSNDATSHEVVRALKAAETQFEERWQRREAEDEKAKESWATNLQKSLNDQWESVMSAQMQRLQEEITSLKEAPNQDQKTNRRSKNVRGTSSSNIRATSTKVQGDCSTVYPRSGNAIKSDTVQSQDTSGDSAFAVQLQLTLPSLTNTNYEKGDVPPKEEQGSRIAKTSGSRVKSRQTKAKSTGAVKSEDKELPKKELPEKSSRQDEDPSEPSSSGGSSEEDDSSRGSDSSSDGMPSYTTMVTNAKGGNMLTLRTFTNTLDDFDEKQSLTARRRWWEKFLNMTIQAGWTEQMKIYEFKTKMSPAARNWMGQLGKRVRTNWGRLAREFKREYCKSRVSDSEKYYTMKLYKAETALAFLYRLNLAAERADVKSRKSERRREQHIKGFIKNLTDMSLRSMLQSQRFHKVSDLEHVLKQQEEVNASGGYSTRSPPNHDFRADNVARGGMRQRNSNRAYVAQDDEGENVEQPAQVEQDVDEDDATLQERSAAIQDAQISDNRNGVFLSREELIQVYRIMNNVGWKPANPKSRSGPSANPRPPVPPPAQPAAFQGYQSYNNPDRLEFCEKCKKFGHRPEKCWTHVTRTPITQLYD</sequence>
<dbReference type="AlphaFoldDB" id="A0A225V784"/>
<feature type="region of interest" description="Disordered" evidence="1">
    <location>
        <begin position="1"/>
        <end position="88"/>
    </location>
</feature>
<feature type="compositionally biased region" description="Basic residues" evidence="1">
    <location>
        <begin position="48"/>
        <end position="63"/>
    </location>
</feature>
<feature type="region of interest" description="Disordered" evidence="1">
    <location>
        <begin position="677"/>
        <end position="709"/>
    </location>
</feature>
<keyword evidence="3" id="KW-1185">Reference proteome</keyword>
<evidence type="ECO:0000313" key="2">
    <source>
        <dbReference type="EMBL" id="OWZ01162.1"/>
    </source>
</evidence>